<feature type="compositionally biased region" description="Polar residues" evidence="1">
    <location>
        <begin position="220"/>
        <end position="231"/>
    </location>
</feature>
<feature type="compositionally biased region" description="Polar residues" evidence="1">
    <location>
        <begin position="454"/>
        <end position="478"/>
    </location>
</feature>
<name>A0A9P1DRS5_9DINO</name>
<feature type="compositionally biased region" description="Basic and acidic residues" evidence="1">
    <location>
        <begin position="197"/>
        <end position="210"/>
    </location>
</feature>
<feature type="compositionally biased region" description="Basic and acidic residues" evidence="1">
    <location>
        <begin position="284"/>
        <end position="295"/>
    </location>
</feature>
<reference evidence="2" key="1">
    <citation type="submission" date="2022-10" db="EMBL/GenBank/DDBJ databases">
        <authorList>
            <person name="Chen Y."/>
            <person name="Dougan E. K."/>
            <person name="Chan C."/>
            <person name="Rhodes N."/>
            <person name="Thang M."/>
        </authorList>
    </citation>
    <scope>NUCLEOTIDE SEQUENCE</scope>
</reference>
<gene>
    <name evidence="2" type="ORF">C1SCF055_LOCUS39904</name>
</gene>
<feature type="compositionally biased region" description="Low complexity" evidence="1">
    <location>
        <begin position="611"/>
        <end position="627"/>
    </location>
</feature>
<feature type="region of interest" description="Disordered" evidence="1">
    <location>
        <begin position="197"/>
        <end position="330"/>
    </location>
</feature>
<dbReference type="EMBL" id="CAMXCT010006511">
    <property type="protein sequence ID" value="CAI4015051.1"/>
    <property type="molecule type" value="Genomic_DNA"/>
</dbReference>
<protein>
    <submittedName>
        <fullName evidence="3">Heat shock protein sti1-like</fullName>
    </submittedName>
</protein>
<dbReference type="EMBL" id="CAMXCT030006511">
    <property type="protein sequence ID" value="CAL4802363.1"/>
    <property type="molecule type" value="Genomic_DNA"/>
</dbReference>
<feature type="compositionally biased region" description="Low complexity" evidence="1">
    <location>
        <begin position="270"/>
        <end position="283"/>
    </location>
</feature>
<keyword evidence="4" id="KW-1185">Reference proteome</keyword>
<organism evidence="2">
    <name type="scientific">Cladocopium goreaui</name>
    <dbReference type="NCBI Taxonomy" id="2562237"/>
    <lineage>
        <taxon>Eukaryota</taxon>
        <taxon>Sar</taxon>
        <taxon>Alveolata</taxon>
        <taxon>Dinophyceae</taxon>
        <taxon>Suessiales</taxon>
        <taxon>Symbiodiniaceae</taxon>
        <taxon>Cladocopium</taxon>
    </lineage>
</organism>
<reference evidence="3 4" key="2">
    <citation type="submission" date="2024-05" db="EMBL/GenBank/DDBJ databases">
        <authorList>
            <person name="Chen Y."/>
            <person name="Shah S."/>
            <person name="Dougan E. K."/>
            <person name="Thang M."/>
            <person name="Chan C."/>
        </authorList>
    </citation>
    <scope>NUCLEOTIDE SEQUENCE [LARGE SCALE GENOMIC DNA]</scope>
</reference>
<accession>A0A9P1DRS5</accession>
<feature type="region of interest" description="Disordered" evidence="1">
    <location>
        <begin position="588"/>
        <end position="640"/>
    </location>
</feature>
<dbReference type="AlphaFoldDB" id="A0A9P1DRS5"/>
<feature type="non-terminal residue" evidence="2">
    <location>
        <position position="1"/>
    </location>
</feature>
<feature type="region of interest" description="Disordered" evidence="1">
    <location>
        <begin position="451"/>
        <end position="553"/>
    </location>
</feature>
<feature type="compositionally biased region" description="Basic residues" evidence="1">
    <location>
        <begin position="479"/>
        <end position="492"/>
    </location>
</feature>
<evidence type="ECO:0000313" key="2">
    <source>
        <dbReference type="EMBL" id="CAI4015051.1"/>
    </source>
</evidence>
<evidence type="ECO:0000256" key="1">
    <source>
        <dbReference type="SAM" id="MobiDB-lite"/>
    </source>
</evidence>
<dbReference type="Proteomes" id="UP001152797">
    <property type="component" value="Unassembled WGS sequence"/>
</dbReference>
<keyword evidence="3" id="KW-0346">Stress response</keyword>
<feature type="compositionally biased region" description="Basic and acidic residues" evidence="1">
    <location>
        <begin position="500"/>
        <end position="514"/>
    </location>
</feature>
<sequence>FCCRPMAGVPILGLNPSKKFPEFDGYAVFMNEQLEGTMDEDCLTSLRAKWDTFTERQKKAYQAEPYVPTMSEDSRYEWSEDEFGFGQNVPDASSTHTVMNSAAVPVLEGDHHAPSSESETDMPSLWNPFEAEDADQADEPHHFHDWRCRDCSCPDWRRMGSELRCGRCGGMRFYDAAWNYSMNPEWYDWKQTWKKPDDPWDTPGGERAESEAATYDPTVNPDTLQSTPSMSRRQKKAARLQDKERAQYKDDLHATSQSPSKPLQPPPRSSPSMSSLKAGSSGSDPKRASNWREEMQDAVSSKNDKTKNWTIQQGPSPGVKYRGGTPPSPPLWNSGRDVTIFAIYLKRRYLHEYEYVQRQQNETIWTFCNRYGRIERSLCSVQINVDGMYDSESRGARLLERMRLGLEQQRLILVAANQSLEFDVIREAAQVQFPDHRPTPAVVFMKDFEGNRYDGSTKSNNAKPNTPSKGNNTFTNQQPKRKGRGGRGKNAPRQRVYVTEVHDDDGNQDEHAEQEPGEDPEDGAADQADEQQEQDDAAEGEEEAAEDADQADDLSEVIRCLTGTARRLQGLTLGRKFSGNTKSIAQRKAESHCAARGQKGNWQGDPECPQSGSTASSSGSKGKTPAATPKKSDAKGGQSKKVLAVVHSGGKRLVNFEDPVEIDQASMNQKGQTGILAMMKTFHSQMTDNFHDKRCMKQLDRELPWREIMEMPAAAKDQFAQSATKEYNGWMKWTGIKPISEHEAKKIYASPQVRKRIMKSRGAYKDKSKGTGPLQAKTRVVIIGCQDPDLRQLTRDSPTPTRLSEYLILSIAASGANMLFNVDGKKWVWFNKVKTKLLGANFIQHSFDRCLFYHISEDDGSLGAVLIVHVDDFMCEYRGKEITMINEYGKMSYKVTQKKFLDNLTEGKLKTGRQTRPDVASTASLSHRGTETDINDLKRLHDTLKYAKATADSGLVFPAIPFTKASTIVTFADSGWANAAKCSSQFGVMIALCPAQVTEKTSHGFILDWKSGRSARICRSTFAAEACAADEGTDRSTYLNMMITELLYQKPAFYGEMRMNAVHITDAKSLYDCLVAENPVLSEKRATMNIRSVQQVLLPSQIRWVPTHLMIADGLTKYDQKLQNVLRTWCNDPVVQLKEIKNSDPTKETERVPGGPVVRVRLNPGAFFNAKRQRTAPWIPWIGGRYRYM</sequence>
<evidence type="ECO:0000313" key="4">
    <source>
        <dbReference type="Proteomes" id="UP001152797"/>
    </source>
</evidence>
<evidence type="ECO:0000313" key="3">
    <source>
        <dbReference type="EMBL" id="CAL4802363.1"/>
    </source>
</evidence>
<feature type="compositionally biased region" description="Acidic residues" evidence="1">
    <location>
        <begin position="515"/>
        <end position="553"/>
    </location>
</feature>
<proteinExistence type="predicted"/>
<comment type="caution">
    <text evidence="2">The sequence shown here is derived from an EMBL/GenBank/DDBJ whole genome shotgun (WGS) entry which is preliminary data.</text>
</comment>
<feature type="compositionally biased region" description="Basic and acidic residues" evidence="1">
    <location>
        <begin position="239"/>
        <end position="253"/>
    </location>
</feature>
<dbReference type="EMBL" id="CAMXCT020006511">
    <property type="protein sequence ID" value="CAL1168426.1"/>
    <property type="molecule type" value="Genomic_DNA"/>
</dbReference>